<name>A0A8S3KIB4_9BILA</name>
<evidence type="ECO:0000313" key="1">
    <source>
        <dbReference type="EMBL" id="CAF5229630.1"/>
    </source>
</evidence>
<feature type="non-terminal residue" evidence="1">
    <location>
        <position position="113"/>
    </location>
</feature>
<sequence>RSDENSQVSIPAICGKAYFSIRNGKYSTALESLLNLNEEDDYHLVIILKMVCYAHLHIIKETIDMVSIARTKLANFIVKDVVSSIESLIDLCLAMITYDQGLYDKSIQLFEKV</sequence>
<dbReference type="EMBL" id="CAJOBI010371503">
    <property type="protein sequence ID" value="CAF5229630.1"/>
    <property type="molecule type" value="Genomic_DNA"/>
</dbReference>
<evidence type="ECO:0000313" key="2">
    <source>
        <dbReference type="Proteomes" id="UP000676336"/>
    </source>
</evidence>
<protein>
    <submittedName>
        <fullName evidence="1">Uncharacterized protein</fullName>
    </submittedName>
</protein>
<dbReference type="Proteomes" id="UP000676336">
    <property type="component" value="Unassembled WGS sequence"/>
</dbReference>
<gene>
    <name evidence="1" type="ORF">SMN809_LOCUS86550</name>
</gene>
<dbReference type="AlphaFoldDB" id="A0A8S3KIB4"/>
<organism evidence="1 2">
    <name type="scientific">Rotaria magnacalcarata</name>
    <dbReference type="NCBI Taxonomy" id="392030"/>
    <lineage>
        <taxon>Eukaryota</taxon>
        <taxon>Metazoa</taxon>
        <taxon>Spiralia</taxon>
        <taxon>Gnathifera</taxon>
        <taxon>Rotifera</taxon>
        <taxon>Eurotatoria</taxon>
        <taxon>Bdelloidea</taxon>
        <taxon>Philodinida</taxon>
        <taxon>Philodinidae</taxon>
        <taxon>Rotaria</taxon>
    </lineage>
</organism>
<feature type="non-terminal residue" evidence="1">
    <location>
        <position position="1"/>
    </location>
</feature>
<comment type="caution">
    <text evidence="1">The sequence shown here is derived from an EMBL/GenBank/DDBJ whole genome shotgun (WGS) entry which is preliminary data.</text>
</comment>
<accession>A0A8S3KIB4</accession>
<reference evidence="1" key="1">
    <citation type="submission" date="2021-02" db="EMBL/GenBank/DDBJ databases">
        <authorList>
            <person name="Nowell W R."/>
        </authorList>
    </citation>
    <scope>NUCLEOTIDE SEQUENCE</scope>
</reference>
<proteinExistence type="predicted"/>